<dbReference type="GO" id="GO:0005886">
    <property type="term" value="C:plasma membrane"/>
    <property type="evidence" value="ECO:0007669"/>
    <property type="project" value="TreeGrafter"/>
</dbReference>
<dbReference type="AlphaFoldDB" id="A0A8J3BTS9"/>
<reference evidence="4" key="1">
    <citation type="journal article" date="2014" name="Int. J. Syst. Evol. Microbiol.">
        <title>Complete genome sequence of Corynebacterium casei LMG S-19264T (=DSM 44701T), isolated from a smear-ripened cheese.</title>
        <authorList>
            <consortium name="US DOE Joint Genome Institute (JGI-PGF)"/>
            <person name="Walter F."/>
            <person name="Albersmeier A."/>
            <person name="Kalinowski J."/>
            <person name="Ruckert C."/>
        </authorList>
    </citation>
    <scope>NUCLEOTIDE SEQUENCE</scope>
    <source>
        <strain evidence="4">JCM 3091</strain>
    </source>
</reference>
<dbReference type="InterPro" id="IPR010872">
    <property type="entry name" value="MDMPI_C-term_domain"/>
</dbReference>
<dbReference type="InterPro" id="IPR034660">
    <property type="entry name" value="DinB/YfiT-like"/>
</dbReference>
<evidence type="ECO:0008006" key="6">
    <source>
        <dbReference type="Google" id="ProtNLM"/>
    </source>
</evidence>
<protein>
    <recommendedName>
        <fullName evidence="6">Maleylpyruvate isomerase family mycothiol-dependent enzyme</fullName>
    </recommendedName>
</protein>
<sequence>MSRDRGPLDNQPPGNQPPGGRPLAGRPPEDRPPAPDRPGDNGPGDNGLGRERLGHERYAAEIVAQTALLSGLVAAADPRVGVPSCPGWNLGQLARHLGGGQRWAAEILRTRATRPPPDRAFRDLSPYADEAAAPLAAWLDEGAAALARALVDTDPAEPLWTPVAGGTAGFYARRFAHETLVHRADAVLAVHEPFAAPADLARDALDEWMELGALPAMLDFHPHRRALLGPGRTLHLHADDGTPAGADWFVDLTGALMAHRRGGGPAAVSVRAPLTRLLLTVYGRTPARGHDVTVDGDGALLNRWLSTVGFG</sequence>
<dbReference type="RefSeq" id="WP_189114819.1">
    <property type="nucleotide sequence ID" value="NZ_BMQC01000009.1"/>
</dbReference>
<organism evidence="4 5">
    <name type="scientific">Pilimelia terevasa</name>
    <dbReference type="NCBI Taxonomy" id="53372"/>
    <lineage>
        <taxon>Bacteria</taxon>
        <taxon>Bacillati</taxon>
        <taxon>Actinomycetota</taxon>
        <taxon>Actinomycetes</taxon>
        <taxon>Micromonosporales</taxon>
        <taxon>Micromonosporaceae</taxon>
        <taxon>Pilimelia</taxon>
    </lineage>
</organism>
<dbReference type="InterPro" id="IPR024344">
    <property type="entry name" value="MDMPI_metal-binding"/>
</dbReference>
<feature type="domain" description="MDMPI C-terminal" evidence="2">
    <location>
        <begin position="199"/>
        <end position="302"/>
    </location>
</feature>
<evidence type="ECO:0000259" key="2">
    <source>
        <dbReference type="Pfam" id="PF07398"/>
    </source>
</evidence>
<feature type="compositionally biased region" description="Basic and acidic residues" evidence="1">
    <location>
        <begin position="27"/>
        <end position="39"/>
    </location>
</feature>
<keyword evidence="5" id="KW-1185">Reference proteome</keyword>
<evidence type="ECO:0000313" key="4">
    <source>
        <dbReference type="EMBL" id="GGK34336.1"/>
    </source>
</evidence>
<accession>A0A8J3BTS9</accession>
<proteinExistence type="predicted"/>
<dbReference type="Proteomes" id="UP000662200">
    <property type="component" value="Unassembled WGS sequence"/>
</dbReference>
<feature type="domain" description="Mycothiol-dependent maleylpyruvate isomerase metal-binding" evidence="3">
    <location>
        <begin position="62"/>
        <end position="186"/>
    </location>
</feature>
<dbReference type="GO" id="GO:0046872">
    <property type="term" value="F:metal ion binding"/>
    <property type="evidence" value="ECO:0007669"/>
    <property type="project" value="InterPro"/>
</dbReference>
<evidence type="ECO:0000256" key="1">
    <source>
        <dbReference type="SAM" id="MobiDB-lite"/>
    </source>
</evidence>
<dbReference type="Pfam" id="PF11716">
    <property type="entry name" value="MDMPI_N"/>
    <property type="match status" value="1"/>
</dbReference>
<dbReference type="PANTHER" id="PTHR40758:SF1">
    <property type="entry name" value="CONSERVED PROTEIN"/>
    <property type="match status" value="1"/>
</dbReference>
<name>A0A8J3BTS9_9ACTN</name>
<feature type="region of interest" description="Disordered" evidence="1">
    <location>
        <begin position="1"/>
        <end position="51"/>
    </location>
</feature>
<dbReference type="NCBIfam" id="TIGR03083">
    <property type="entry name" value="maleylpyruvate isomerase family mycothiol-dependent enzyme"/>
    <property type="match status" value="1"/>
</dbReference>
<dbReference type="EMBL" id="BMQC01000009">
    <property type="protein sequence ID" value="GGK34336.1"/>
    <property type="molecule type" value="Genomic_DNA"/>
</dbReference>
<evidence type="ECO:0000259" key="3">
    <source>
        <dbReference type="Pfam" id="PF11716"/>
    </source>
</evidence>
<comment type="caution">
    <text evidence="4">The sequence shown here is derived from an EMBL/GenBank/DDBJ whole genome shotgun (WGS) entry which is preliminary data.</text>
</comment>
<reference evidence="4" key="2">
    <citation type="submission" date="2020-09" db="EMBL/GenBank/DDBJ databases">
        <authorList>
            <person name="Sun Q."/>
            <person name="Ohkuma M."/>
        </authorList>
    </citation>
    <scope>NUCLEOTIDE SEQUENCE</scope>
    <source>
        <strain evidence="4">JCM 3091</strain>
    </source>
</reference>
<dbReference type="SUPFAM" id="SSF109854">
    <property type="entry name" value="DinB/YfiT-like putative metalloenzymes"/>
    <property type="match status" value="1"/>
</dbReference>
<gene>
    <name evidence="4" type="ORF">GCM10010124_28680</name>
</gene>
<evidence type="ECO:0000313" key="5">
    <source>
        <dbReference type="Proteomes" id="UP000662200"/>
    </source>
</evidence>
<dbReference type="Pfam" id="PF07398">
    <property type="entry name" value="MDMPI_C"/>
    <property type="match status" value="1"/>
</dbReference>
<dbReference type="PANTHER" id="PTHR40758">
    <property type="entry name" value="CONSERVED PROTEIN"/>
    <property type="match status" value="1"/>
</dbReference>
<dbReference type="InterPro" id="IPR017517">
    <property type="entry name" value="Maleyloyr_isom"/>
</dbReference>